<protein>
    <submittedName>
        <fullName evidence="1">YtxH domain-containing protein</fullName>
    </submittedName>
</protein>
<evidence type="ECO:0000313" key="2">
    <source>
        <dbReference type="Proteomes" id="UP000824106"/>
    </source>
</evidence>
<reference evidence="1" key="1">
    <citation type="journal article" date="2021" name="PeerJ">
        <title>Extensive microbial diversity within the chicken gut microbiome revealed by metagenomics and culture.</title>
        <authorList>
            <person name="Gilroy R."/>
            <person name="Ravi A."/>
            <person name="Getino M."/>
            <person name="Pursley I."/>
            <person name="Horton D.L."/>
            <person name="Alikhan N.F."/>
            <person name="Baker D."/>
            <person name="Gharbi K."/>
            <person name="Hall N."/>
            <person name="Watson M."/>
            <person name="Adriaenssens E.M."/>
            <person name="Foster-Nyarko E."/>
            <person name="Jarju S."/>
            <person name="Secka A."/>
            <person name="Antonio M."/>
            <person name="Oren A."/>
            <person name="Chaudhuri R.R."/>
            <person name="La Ragione R."/>
            <person name="Hildebrand F."/>
            <person name="Pallen M.J."/>
        </authorList>
    </citation>
    <scope>NUCLEOTIDE SEQUENCE</scope>
    <source>
        <strain evidence="1">CHK169-4300</strain>
    </source>
</reference>
<reference evidence="1" key="2">
    <citation type="submission" date="2021-04" db="EMBL/GenBank/DDBJ databases">
        <authorList>
            <person name="Gilroy R."/>
        </authorList>
    </citation>
    <scope>NUCLEOTIDE SEQUENCE</scope>
    <source>
        <strain evidence="1">CHK169-4300</strain>
    </source>
</reference>
<proteinExistence type="predicted"/>
<organism evidence="1 2">
    <name type="scientific">Candidatus Atopostipes pullistercoris</name>
    <dbReference type="NCBI Taxonomy" id="2838467"/>
    <lineage>
        <taxon>Bacteria</taxon>
        <taxon>Bacillati</taxon>
        <taxon>Bacillota</taxon>
        <taxon>Bacilli</taxon>
        <taxon>Lactobacillales</taxon>
        <taxon>Carnobacteriaceae</taxon>
        <taxon>Atopostipes</taxon>
    </lineage>
</organism>
<gene>
    <name evidence="1" type="ORF">H9808_02665</name>
</gene>
<accession>A0A9D2G131</accession>
<dbReference type="InterPro" id="IPR024623">
    <property type="entry name" value="YtxH"/>
</dbReference>
<dbReference type="EMBL" id="DXAZ01000037">
    <property type="protein sequence ID" value="HIZ70653.1"/>
    <property type="molecule type" value="Genomic_DNA"/>
</dbReference>
<comment type="caution">
    <text evidence="1">The sequence shown here is derived from an EMBL/GenBank/DDBJ whole genome shotgun (WGS) entry which is preliminary data.</text>
</comment>
<dbReference type="Pfam" id="PF12732">
    <property type="entry name" value="YtxH"/>
    <property type="match status" value="1"/>
</dbReference>
<evidence type="ECO:0000313" key="1">
    <source>
        <dbReference type="EMBL" id="HIZ70653.1"/>
    </source>
</evidence>
<sequence>MSKNKTRNLMSLGLIVGTIAGAAGAFFLAPQKGTDTKKDLAYRLNDLTQKSILKTQEGLLKFEEAMEKNMSNDESKYYY</sequence>
<dbReference type="AlphaFoldDB" id="A0A9D2G131"/>
<name>A0A9D2G131_9LACT</name>
<dbReference type="Proteomes" id="UP000824106">
    <property type="component" value="Unassembled WGS sequence"/>
</dbReference>